<evidence type="ECO:0000313" key="3">
    <source>
        <dbReference type="Proteomes" id="UP000256964"/>
    </source>
</evidence>
<feature type="compositionally biased region" description="Polar residues" evidence="1">
    <location>
        <begin position="299"/>
        <end position="314"/>
    </location>
</feature>
<evidence type="ECO:0000256" key="1">
    <source>
        <dbReference type="SAM" id="MobiDB-lite"/>
    </source>
</evidence>
<feature type="compositionally biased region" description="Low complexity" evidence="1">
    <location>
        <begin position="363"/>
        <end position="375"/>
    </location>
</feature>
<sequence>MWRESLPESFHIYPLSALPLSPSRPLLRPLSLCHLPHDPHALTCPPSAATTSTTPMMTHHAPHDPTLLALTAITTAFPVSGPDALYPSKRHDAMHPSPIITEPPTPTSTLTIRRLNASLTSNDDALPPMMSRNRTRTRSSSRTYKWIEEQQQHLPAVEDIHLDDTVTPVAAPVGLPYLAYPKASAASLVNSNPEGIARADSYVFVDADVSQPQPPERVPPGWDAHVTQSSARSETPSTPRKSRNTQGIFNAPSPLRSLQLAFSSRRPSVPVSSARAQSPASSNSTSTFRRNTERAASHSRGSSLSTVSAIQRTSRPPDLPQLAATPPKPNSAWKFRRPAIGSHFAPSLPDDDSESSSPPPRPSTSSSITHSGSSTVYTRTSSDAPRKMYFGSIRSHSSTTIFSSTPSLWSLPADASHMYDPPESTKVIARDRVMSSSEGAPMTWRPSTPAHMGSVSNLLTSPKARKKRKLIISGIPPDDERRFDGVKKWCESFGELNCITRVPNGDLHIDFRRVEVADTVCRLNARVHIAGVGSVCLSWFTGKRP</sequence>
<keyword evidence="3" id="KW-1185">Reference proteome</keyword>
<dbReference type="Proteomes" id="UP000256964">
    <property type="component" value="Unassembled WGS sequence"/>
</dbReference>
<feature type="region of interest" description="Disordered" evidence="1">
    <location>
        <begin position="210"/>
        <end position="381"/>
    </location>
</feature>
<gene>
    <name evidence="2" type="ORF">OH76DRAFT_340733</name>
</gene>
<proteinExistence type="predicted"/>
<accession>A0A371DEN3</accession>
<name>A0A371DEN3_9APHY</name>
<evidence type="ECO:0008006" key="4">
    <source>
        <dbReference type="Google" id="ProtNLM"/>
    </source>
</evidence>
<dbReference type="EMBL" id="KZ857396">
    <property type="protein sequence ID" value="RDX51015.1"/>
    <property type="molecule type" value="Genomic_DNA"/>
</dbReference>
<evidence type="ECO:0000313" key="2">
    <source>
        <dbReference type="EMBL" id="RDX51015.1"/>
    </source>
</evidence>
<feature type="compositionally biased region" description="Low complexity" evidence="1">
    <location>
        <begin position="263"/>
        <end position="289"/>
    </location>
</feature>
<feature type="compositionally biased region" description="Polar residues" evidence="1">
    <location>
        <begin position="226"/>
        <end position="248"/>
    </location>
</feature>
<reference evidence="2 3" key="1">
    <citation type="journal article" date="2018" name="Biotechnol. Biofuels">
        <title>Integrative visual omics of the white-rot fungus Polyporus brumalis exposes the biotechnological potential of its oxidative enzymes for delignifying raw plant biomass.</title>
        <authorList>
            <person name="Miyauchi S."/>
            <person name="Rancon A."/>
            <person name="Drula E."/>
            <person name="Hage H."/>
            <person name="Chaduli D."/>
            <person name="Favel A."/>
            <person name="Grisel S."/>
            <person name="Henrissat B."/>
            <person name="Herpoel-Gimbert I."/>
            <person name="Ruiz-Duenas F.J."/>
            <person name="Chevret D."/>
            <person name="Hainaut M."/>
            <person name="Lin J."/>
            <person name="Wang M."/>
            <person name="Pangilinan J."/>
            <person name="Lipzen A."/>
            <person name="Lesage-Meessen L."/>
            <person name="Navarro D."/>
            <person name="Riley R."/>
            <person name="Grigoriev I.V."/>
            <person name="Zhou S."/>
            <person name="Raouche S."/>
            <person name="Rosso M.N."/>
        </authorList>
    </citation>
    <scope>NUCLEOTIDE SEQUENCE [LARGE SCALE GENOMIC DNA]</scope>
    <source>
        <strain evidence="2 3">BRFM 1820</strain>
    </source>
</reference>
<protein>
    <recommendedName>
        <fullName evidence="4">RRM domain-containing protein</fullName>
    </recommendedName>
</protein>
<dbReference type="AlphaFoldDB" id="A0A371DEN3"/>
<feature type="region of interest" description="Disordered" evidence="1">
    <location>
        <begin position="120"/>
        <end position="142"/>
    </location>
</feature>
<dbReference type="OrthoDB" id="3071736at2759"/>
<organism evidence="2 3">
    <name type="scientific">Lentinus brumalis</name>
    <dbReference type="NCBI Taxonomy" id="2498619"/>
    <lineage>
        <taxon>Eukaryota</taxon>
        <taxon>Fungi</taxon>
        <taxon>Dikarya</taxon>
        <taxon>Basidiomycota</taxon>
        <taxon>Agaricomycotina</taxon>
        <taxon>Agaricomycetes</taxon>
        <taxon>Polyporales</taxon>
        <taxon>Polyporaceae</taxon>
        <taxon>Lentinus</taxon>
    </lineage>
</organism>
<dbReference type="STRING" id="139420.A0A371DEN3"/>